<sequence>MFDDLNELMEARAIKDKRSISWNTICETEKLSEEFIRENEAQVNWYLVSGHQQLSEEFIREFSGRLYWDEVIRTQKVSEAFIEEFAEAEKWSADTEKLSKRQAKTRENEASPFNLKQYWEIVSRKKEMLNAKGLSPAFIERHSEKLSWPSLSACQHLPMSLIDRHPERVDWTAVTRHQVLSELFIEKYRTKVEWETITFHQRLSERFINRHHAKMSFISAEEKRSEAFIYTHLDKMDAASVIEHQDFRTIRSYVPMDVYVLSKNGRKKYILKFKSHDRSELLDSCKVDEEELLEILQEYGLEEVIEKDFPELLVSEGSYYY</sequence>
<gene>
    <name evidence="1" type="ORF">ACFOEJ_01300</name>
</gene>
<accession>A0ABV7KJ84</accession>
<comment type="caution">
    <text evidence="1">The sequence shown here is derived from an EMBL/GenBank/DDBJ whole genome shotgun (WGS) entry which is preliminary data.</text>
</comment>
<name>A0ABV7KJ84_PLAOK</name>
<keyword evidence="2" id="KW-1185">Reference proteome</keyword>
<dbReference type="Proteomes" id="UP001595625">
    <property type="component" value="Unassembled WGS sequence"/>
</dbReference>
<evidence type="ECO:0000313" key="2">
    <source>
        <dbReference type="Proteomes" id="UP001595625"/>
    </source>
</evidence>
<evidence type="ECO:0008006" key="3">
    <source>
        <dbReference type="Google" id="ProtNLM"/>
    </source>
</evidence>
<dbReference type="RefSeq" id="WP_117313536.1">
    <property type="nucleotide sequence ID" value="NZ_JBHRUJ010000001.1"/>
</dbReference>
<evidence type="ECO:0000313" key="1">
    <source>
        <dbReference type="EMBL" id="MFC3209710.1"/>
    </source>
</evidence>
<reference evidence="2" key="1">
    <citation type="journal article" date="2019" name="Int. J. Syst. Evol. Microbiol.">
        <title>The Global Catalogue of Microorganisms (GCM) 10K type strain sequencing project: providing services to taxonomists for standard genome sequencing and annotation.</title>
        <authorList>
            <consortium name="The Broad Institute Genomics Platform"/>
            <consortium name="The Broad Institute Genome Sequencing Center for Infectious Disease"/>
            <person name="Wu L."/>
            <person name="Ma J."/>
        </authorList>
    </citation>
    <scope>NUCLEOTIDE SEQUENCE [LARGE SCALE GENOMIC DNA]</scope>
    <source>
        <strain evidence="2">CCM 320</strain>
    </source>
</reference>
<proteinExistence type="predicted"/>
<organism evidence="1 2">
    <name type="scientific">Planomicrobium okeanokoites</name>
    <name type="common">Planococcus okeanokoites</name>
    <name type="synonym">Flavobacterium okeanokoites</name>
    <dbReference type="NCBI Taxonomy" id="244"/>
    <lineage>
        <taxon>Bacteria</taxon>
        <taxon>Bacillati</taxon>
        <taxon>Bacillota</taxon>
        <taxon>Bacilli</taxon>
        <taxon>Bacillales</taxon>
        <taxon>Caryophanaceae</taxon>
        <taxon>Planomicrobium</taxon>
    </lineage>
</organism>
<dbReference type="EMBL" id="JBHRUJ010000001">
    <property type="protein sequence ID" value="MFC3209710.1"/>
    <property type="molecule type" value="Genomic_DNA"/>
</dbReference>
<protein>
    <recommendedName>
        <fullName evidence="3">WYL domain-containing protein</fullName>
    </recommendedName>
</protein>